<evidence type="ECO:0000313" key="2">
    <source>
        <dbReference type="EMBL" id="PZD93071.1"/>
    </source>
</evidence>
<dbReference type="EMBL" id="QKRB01000060">
    <property type="protein sequence ID" value="PZD93071.1"/>
    <property type="molecule type" value="Genomic_DNA"/>
</dbReference>
<accession>A0A2W1LMQ2</accession>
<keyword evidence="3" id="KW-1185">Reference proteome</keyword>
<evidence type="ECO:0000313" key="3">
    <source>
        <dbReference type="Proteomes" id="UP000249522"/>
    </source>
</evidence>
<organism evidence="2 3">
    <name type="scientific">Paenibacillus sambharensis</name>
    <dbReference type="NCBI Taxonomy" id="1803190"/>
    <lineage>
        <taxon>Bacteria</taxon>
        <taxon>Bacillati</taxon>
        <taxon>Bacillota</taxon>
        <taxon>Bacilli</taxon>
        <taxon>Bacillales</taxon>
        <taxon>Paenibacillaceae</taxon>
        <taxon>Paenibacillus</taxon>
    </lineage>
</organism>
<proteinExistence type="predicted"/>
<keyword evidence="1" id="KW-0732">Signal</keyword>
<gene>
    <name evidence="2" type="ORF">DNH61_25155</name>
</gene>
<protein>
    <recommendedName>
        <fullName evidence="4">DUF4362 domain-containing protein</fullName>
    </recommendedName>
</protein>
<reference evidence="2 3" key="1">
    <citation type="submission" date="2018-06" db="EMBL/GenBank/DDBJ databases">
        <title>Paenibacillus imtechensis sp. nov.</title>
        <authorList>
            <person name="Pinnaka A.K."/>
            <person name="Singh H."/>
            <person name="Kaur M."/>
        </authorList>
    </citation>
    <scope>NUCLEOTIDE SEQUENCE [LARGE SCALE GENOMIC DNA]</scope>
    <source>
        <strain evidence="2 3">SMB1</strain>
    </source>
</reference>
<dbReference type="RefSeq" id="WP_111149713.1">
    <property type="nucleotide sequence ID" value="NZ_QKRB01000060.1"/>
</dbReference>
<dbReference type="AlphaFoldDB" id="A0A2W1LMQ2"/>
<dbReference type="PROSITE" id="PS51257">
    <property type="entry name" value="PROKAR_LIPOPROTEIN"/>
    <property type="match status" value="1"/>
</dbReference>
<evidence type="ECO:0000256" key="1">
    <source>
        <dbReference type="SAM" id="SignalP"/>
    </source>
</evidence>
<evidence type="ECO:0008006" key="4">
    <source>
        <dbReference type="Google" id="ProtNLM"/>
    </source>
</evidence>
<sequence length="172" mass="19510">MKVSKVLLITYILVSTLTACSGVKTQNQPASTHSNFTESESSLSETKQIPTIAYISIYKSGSNKSQPELFSVQSDERILKHVNDWKGSSVAAALPLVENIDRIYIFQYDYEMNGTSTAEYYMYIIDSEGNDYIKEFKYSEAFQNTTDKERILAQIGSDNWFKVSPRSKLLEP</sequence>
<name>A0A2W1LMQ2_9BACL</name>
<feature type="chain" id="PRO_5038479607" description="DUF4362 domain-containing protein" evidence="1">
    <location>
        <begin position="22"/>
        <end position="172"/>
    </location>
</feature>
<feature type="signal peptide" evidence="1">
    <location>
        <begin position="1"/>
        <end position="21"/>
    </location>
</feature>
<comment type="caution">
    <text evidence="2">The sequence shown here is derived from an EMBL/GenBank/DDBJ whole genome shotgun (WGS) entry which is preliminary data.</text>
</comment>
<dbReference type="Proteomes" id="UP000249522">
    <property type="component" value="Unassembled WGS sequence"/>
</dbReference>
<dbReference type="OrthoDB" id="2607712at2"/>